<evidence type="ECO:0000313" key="2">
    <source>
        <dbReference type="EMBL" id="RVU27460.1"/>
    </source>
</evidence>
<feature type="region of interest" description="Disordered" evidence="1">
    <location>
        <begin position="484"/>
        <end position="505"/>
    </location>
</feature>
<dbReference type="OrthoDB" id="796761at2"/>
<evidence type="ECO:0000313" key="3">
    <source>
        <dbReference type="Proteomes" id="UP000283128"/>
    </source>
</evidence>
<dbReference type="NCBIfam" id="TIGR04267">
    <property type="entry name" value="mod_HExxH"/>
    <property type="match status" value="1"/>
</dbReference>
<keyword evidence="3" id="KW-1185">Reference proteome</keyword>
<gene>
    <name evidence="2" type="ORF">EOT10_09875</name>
</gene>
<accession>A0A3S2XX65</accession>
<dbReference type="EMBL" id="RZYA01000003">
    <property type="protein sequence ID" value="RVU27460.1"/>
    <property type="molecule type" value="Genomic_DNA"/>
</dbReference>
<comment type="caution">
    <text evidence="2">The sequence shown here is derived from an EMBL/GenBank/DDBJ whole genome shotgun (WGS) entry which is preliminary data.</text>
</comment>
<protein>
    <recommendedName>
        <fullName evidence="4">HEXXH motif domain-containing protein</fullName>
    </recommendedName>
</protein>
<dbReference type="InterPro" id="IPR026337">
    <property type="entry name" value="AKG_HExxH"/>
</dbReference>
<dbReference type="Proteomes" id="UP000283128">
    <property type="component" value="Unassembled WGS sequence"/>
</dbReference>
<sequence length="644" mass="68356">MSPPRGARPACRAVLTRHHVPVADLEDIAGGRVTAPAGTRIEAAERSRRMLMLRALADAEHAAPGHGGPLPPLPYAFDLLARAEQRDPEAVARVLGHPPVGVWAVRLLGRLRGGAGPRPGEPPLWREAGYAHALAAAAALRAGLPARVRVPARAGKVILPTVGHAVLDDASGEHDVATLETDGRGTARVTLGPHAVELPAAPHLPAPGWHPARLLSWAPREPGPGVLLDDADPYRDFRSPWPPPAPVADAESGLWQRHLHDAAHLLTTRHPDAAGAARLVLNSLVPLPGMPRFRTSSASYAEAFGSALVSLPRDAVDFAVTLVHETRHSVLNALSHQIPLVDRATGGPHADALLYAPWRTDPRPPWGLLHGAYAFTGVADFWRTERHALTGPRADLAHFEFAVWRDAVAIALRTLADQSGLTPWGRRFADGMVRQTASWADEQVPAGALAPALDELADLRATWCSHNLVADPAATRRLTELRLDGGTGDEATAPPSRVRADGPPRLPELRCELRRMLLADGGTFAPDTRARLSGVERAPDLLEADLCLLRGGPGSAARAVDRYRAVLTAAPGTRAAWAGLGLALAAAGEHTPATALLHRPELVRALALDTRSRDGRLPDPVDLAHWTARLPGLTGPLVTGLQGA</sequence>
<evidence type="ECO:0000256" key="1">
    <source>
        <dbReference type="SAM" id="MobiDB-lite"/>
    </source>
</evidence>
<proteinExistence type="predicted"/>
<dbReference type="AlphaFoldDB" id="A0A3S2XX65"/>
<reference evidence="2 3" key="1">
    <citation type="submission" date="2019-01" db="EMBL/GenBank/DDBJ databases">
        <title>Genome sequences of Streptomyces and Rhizobium isolates collected from root and soil.</title>
        <authorList>
            <person name="Chhettri S."/>
            <person name="Sevigny J.L."/>
            <person name="Sen A."/>
            <person name="Ennis N."/>
            <person name="Tisa L."/>
        </authorList>
    </citation>
    <scope>NUCLEOTIDE SEQUENCE [LARGE SCALE GENOMIC DNA]</scope>
    <source>
        <strain evidence="2 3">San01</strain>
    </source>
</reference>
<organism evidence="2 3">
    <name type="scientific">Streptomyces antnestii</name>
    <dbReference type="NCBI Taxonomy" id="2494256"/>
    <lineage>
        <taxon>Bacteria</taxon>
        <taxon>Bacillati</taxon>
        <taxon>Actinomycetota</taxon>
        <taxon>Actinomycetes</taxon>
        <taxon>Kitasatosporales</taxon>
        <taxon>Streptomycetaceae</taxon>
        <taxon>Streptomyces</taxon>
    </lineage>
</organism>
<name>A0A3S2XX65_9ACTN</name>
<evidence type="ECO:0008006" key="4">
    <source>
        <dbReference type="Google" id="ProtNLM"/>
    </source>
</evidence>